<dbReference type="AlphaFoldDB" id="A0A9D3RLW1"/>
<feature type="compositionally biased region" description="Acidic residues" evidence="2">
    <location>
        <begin position="131"/>
        <end position="159"/>
    </location>
</feature>
<dbReference type="GO" id="GO:0019888">
    <property type="term" value="F:protein phosphatase regulator activity"/>
    <property type="evidence" value="ECO:0007669"/>
    <property type="project" value="TreeGrafter"/>
</dbReference>
<comment type="caution">
    <text evidence="4">The sequence shown here is derived from an EMBL/GenBank/DDBJ whole genome shotgun (WGS) entry which is preliminary data.</text>
</comment>
<dbReference type="PANTHER" id="PTHR16489:SF11">
    <property type="entry name" value="PROTEIN PHOSPHATASE 1 REGULATORY SUBUNIT 15B"/>
    <property type="match status" value="1"/>
</dbReference>
<gene>
    <name evidence="4" type="ORF">ANANG_G00243820</name>
</gene>
<organism evidence="4 5">
    <name type="scientific">Anguilla anguilla</name>
    <name type="common">European freshwater eel</name>
    <name type="synonym">Muraena anguilla</name>
    <dbReference type="NCBI Taxonomy" id="7936"/>
    <lineage>
        <taxon>Eukaryota</taxon>
        <taxon>Metazoa</taxon>
        <taxon>Chordata</taxon>
        <taxon>Craniata</taxon>
        <taxon>Vertebrata</taxon>
        <taxon>Euteleostomi</taxon>
        <taxon>Actinopterygii</taxon>
        <taxon>Neopterygii</taxon>
        <taxon>Teleostei</taxon>
        <taxon>Anguilliformes</taxon>
        <taxon>Anguillidae</taxon>
        <taxon>Anguilla</taxon>
    </lineage>
</organism>
<feature type="compositionally biased region" description="Acidic residues" evidence="2">
    <location>
        <begin position="54"/>
        <end position="73"/>
    </location>
</feature>
<feature type="compositionally biased region" description="Acidic residues" evidence="2">
    <location>
        <begin position="103"/>
        <end position="123"/>
    </location>
</feature>
<sequence length="340" mass="37350">MHLVEPACPEQARSGPGEGAEELALPAEGRTSVEAGAGELSDVEATSAGREGEEASGESDLSDLSDTDEEAEPEVLTPPHPQVPGCQNKAIAYIMGSPCSEGSESELEEDSDWDSQDDDDGFDSEGSADFCDSDDEEEEEEEEDAEDGESDAEEADGEVEQLWNSLCRSGDPYDPRNFTAALRTAPARGVAQGEKEEEEEVPEEGPCSLRPLPPEEESWEEASDVDEAEGLRLWASFSCAADPYSPLNFREDRMDSGFSEAMVLPVQAAPCSAKLKKVRFVEEVEVFYASGDEDRRGPWEEFARDRCRFFRRVQETEHAIGYCLAPPFRLSIFNRLYPSC</sequence>
<dbReference type="EMBL" id="JAFIRN010000014">
    <property type="protein sequence ID" value="KAG5835424.1"/>
    <property type="molecule type" value="Genomic_DNA"/>
</dbReference>
<dbReference type="Pfam" id="PF10488">
    <property type="entry name" value="PP1c_bdg"/>
    <property type="match status" value="2"/>
</dbReference>
<accession>A0A9D3RLW1</accession>
<keyword evidence="5" id="KW-1185">Reference proteome</keyword>
<comment type="similarity">
    <text evidence="1">Belongs to the PPP1R15 family.</text>
</comment>
<evidence type="ECO:0000256" key="1">
    <source>
        <dbReference type="ARBA" id="ARBA00010161"/>
    </source>
</evidence>
<evidence type="ECO:0000313" key="5">
    <source>
        <dbReference type="Proteomes" id="UP001044222"/>
    </source>
</evidence>
<dbReference type="GO" id="GO:0034976">
    <property type="term" value="P:response to endoplasmic reticulum stress"/>
    <property type="evidence" value="ECO:0007669"/>
    <property type="project" value="TreeGrafter"/>
</dbReference>
<feature type="domain" description="Protein phosphatase 1 regulatory subunit 15A/B C-terminal" evidence="3">
    <location>
        <begin position="272"/>
        <end position="336"/>
    </location>
</feature>
<feature type="region of interest" description="Disordered" evidence="2">
    <location>
        <begin position="186"/>
        <end position="225"/>
    </location>
</feature>
<feature type="region of interest" description="Disordered" evidence="2">
    <location>
        <begin position="1"/>
        <end position="170"/>
    </location>
</feature>
<evidence type="ECO:0000259" key="3">
    <source>
        <dbReference type="Pfam" id="PF10488"/>
    </source>
</evidence>
<evidence type="ECO:0000313" key="4">
    <source>
        <dbReference type="EMBL" id="KAG5835424.1"/>
    </source>
</evidence>
<feature type="compositionally biased region" description="Acidic residues" evidence="2">
    <location>
        <begin position="214"/>
        <end position="225"/>
    </location>
</feature>
<proteinExistence type="inferred from homology"/>
<dbReference type="GO" id="GO:0000164">
    <property type="term" value="C:protein phosphatase type 1 complex"/>
    <property type="evidence" value="ECO:0007669"/>
    <property type="project" value="TreeGrafter"/>
</dbReference>
<dbReference type="InterPro" id="IPR051254">
    <property type="entry name" value="PPP1R15"/>
</dbReference>
<protein>
    <recommendedName>
        <fullName evidence="3">Protein phosphatase 1 regulatory subunit 15A/B C-terminal domain-containing protein</fullName>
    </recommendedName>
</protein>
<evidence type="ECO:0000256" key="2">
    <source>
        <dbReference type="SAM" id="MobiDB-lite"/>
    </source>
</evidence>
<dbReference type="InterPro" id="IPR019523">
    <property type="entry name" value="Prot_Pase1_reg-su15A/B_C"/>
</dbReference>
<reference evidence="4" key="1">
    <citation type="submission" date="2021-01" db="EMBL/GenBank/DDBJ databases">
        <title>A chromosome-scale assembly of European eel, Anguilla anguilla.</title>
        <authorList>
            <person name="Henkel C."/>
            <person name="Jong-Raadsen S.A."/>
            <person name="Dufour S."/>
            <person name="Weltzien F.-A."/>
            <person name="Palstra A.P."/>
            <person name="Pelster B."/>
            <person name="Spaink H.P."/>
            <person name="Van Den Thillart G.E."/>
            <person name="Jansen H."/>
            <person name="Zahm M."/>
            <person name="Klopp C."/>
            <person name="Cedric C."/>
            <person name="Louis A."/>
            <person name="Berthelot C."/>
            <person name="Parey E."/>
            <person name="Roest Crollius H."/>
            <person name="Montfort J."/>
            <person name="Robinson-Rechavi M."/>
            <person name="Bucao C."/>
            <person name="Bouchez O."/>
            <person name="Gislard M."/>
            <person name="Lluch J."/>
            <person name="Milhes M."/>
            <person name="Lampietro C."/>
            <person name="Lopez Roques C."/>
            <person name="Donnadieu C."/>
            <person name="Braasch I."/>
            <person name="Desvignes T."/>
            <person name="Postlethwait J."/>
            <person name="Bobe J."/>
            <person name="Guiguen Y."/>
            <person name="Dirks R."/>
        </authorList>
    </citation>
    <scope>NUCLEOTIDE SEQUENCE</scope>
    <source>
        <strain evidence="4">Tag_6206</strain>
        <tissue evidence="4">Liver</tissue>
    </source>
</reference>
<dbReference type="GO" id="GO:0005783">
    <property type="term" value="C:endoplasmic reticulum"/>
    <property type="evidence" value="ECO:0007669"/>
    <property type="project" value="TreeGrafter"/>
</dbReference>
<dbReference type="GO" id="GO:0051246">
    <property type="term" value="P:regulation of protein metabolic process"/>
    <property type="evidence" value="ECO:0007669"/>
    <property type="project" value="UniProtKB-ARBA"/>
</dbReference>
<dbReference type="Proteomes" id="UP001044222">
    <property type="component" value="Chromosome 14"/>
</dbReference>
<dbReference type="PANTHER" id="PTHR16489">
    <property type="entry name" value="GH11727P"/>
    <property type="match status" value="1"/>
</dbReference>
<name>A0A9D3RLW1_ANGAN</name>
<feature type="domain" description="Protein phosphatase 1 regulatory subunit 15A/B C-terminal" evidence="3">
    <location>
        <begin position="155"/>
        <end position="257"/>
    </location>
</feature>